<dbReference type="CDD" id="cd04301">
    <property type="entry name" value="NAT_SF"/>
    <property type="match status" value="1"/>
</dbReference>
<dbReference type="Gene3D" id="3.40.630.30">
    <property type="match status" value="1"/>
</dbReference>
<organism evidence="4 5">
    <name type="scientific">Paenibacillus paeoniae</name>
    <dbReference type="NCBI Taxonomy" id="2292705"/>
    <lineage>
        <taxon>Bacteria</taxon>
        <taxon>Bacillati</taxon>
        <taxon>Bacillota</taxon>
        <taxon>Bacilli</taxon>
        <taxon>Bacillales</taxon>
        <taxon>Paenibacillaceae</taxon>
        <taxon>Paenibacillus</taxon>
    </lineage>
</organism>
<proteinExistence type="predicted"/>
<dbReference type="Pfam" id="PF00583">
    <property type="entry name" value="Acetyltransf_1"/>
    <property type="match status" value="1"/>
</dbReference>
<dbReference type="AlphaFoldDB" id="A0A371PHN4"/>
<dbReference type="RefSeq" id="WP_116042147.1">
    <property type="nucleotide sequence ID" value="NZ_QUBQ01000001.1"/>
</dbReference>
<name>A0A371PHN4_9BACL</name>
<protein>
    <submittedName>
        <fullName evidence="4">GNAT family N-acetyltransferase</fullName>
    </submittedName>
</protein>
<keyword evidence="5" id="KW-1185">Reference proteome</keyword>
<gene>
    <name evidence="4" type="ORF">DX130_01095</name>
</gene>
<evidence type="ECO:0000256" key="1">
    <source>
        <dbReference type="ARBA" id="ARBA00022679"/>
    </source>
</evidence>
<evidence type="ECO:0000256" key="2">
    <source>
        <dbReference type="ARBA" id="ARBA00023315"/>
    </source>
</evidence>
<keyword evidence="1 4" id="KW-0808">Transferase</keyword>
<dbReference type="GO" id="GO:0016747">
    <property type="term" value="F:acyltransferase activity, transferring groups other than amino-acyl groups"/>
    <property type="evidence" value="ECO:0007669"/>
    <property type="project" value="InterPro"/>
</dbReference>
<sequence length="186" mass="20668">MIDQAKPQDADIIMPLMLSAIDSIAYTLSGTRDDAETWRILAEAIRQEGNRLSYRNIIVDRRDGGIAGVLICYAGDEAERLDHPIRERLARDYGPEAAKALVPECQPGDFYLDAVAVDERYQGQGIAKALISAFEQRGIEAGCARLSLIVEQYNDRARALYKKLGFREDGLLDVSGGSYTRMIKLI</sequence>
<dbReference type="SUPFAM" id="SSF55729">
    <property type="entry name" value="Acyl-CoA N-acyltransferases (Nat)"/>
    <property type="match status" value="1"/>
</dbReference>
<evidence type="ECO:0000259" key="3">
    <source>
        <dbReference type="PROSITE" id="PS51186"/>
    </source>
</evidence>
<accession>A0A371PHN4</accession>
<evidence type="ECO:0000313" key="5">
    <source>
        <dbReference type="Proteomes" id="UP000261905"/>
    </source>
</evidence>
<comment type="caution">
    <text evidence="4">The sequence shown here is derived from an EMBL/GenBank/DDBJ whole genome shotgun (WGS) entry which is preliminary data.</text>
</comment>
<feature type="domain" description="N-acetyltransferase" evidence="3">
    <location>
        <begin position="1"/>
        <end position="186"/>
    </location>
</feature>
<evidence type="ECO:0000313" key="4">
    <source>
        <dbReference type="EMBL" id="REK75708.1"/>
    </source>
</evidence>
<dbReference type="EMBL" id="QUBQ01000001">
    <property type="protein sequence ID" value="REK75708.1"/>
    <property type="molecule type" value="Genomic_DNA"/>
</dbReference>
<reference evidence="4 5" key="1">
    <citation type="submission" date="2018-08" db="EMBL/GenBank/DDBJ databases">
        <title>Paenibacillus sp. M4BSY-1, whole genome shotgun sequence.</title>
        <authorList>
            <person name="Tuo L."/>
        </authorList>
    </citation>
    <scope>NUCLEOTIDE SEQUENCE [LARGE SCALE GENOMIC DNA]</scope>
    <source>
        <strain evidence="4 5">M4BSY-1</strain>
    </source>
</reference>
<dbReference type="InterPro" id="IPR000182">
    <property type="entry name" value="GNAT_dom"/>
</dbReference>
<dbReference type="PROSITE" id="PS51186">
    <property type="entry name" value="GNAT"/>
    <property type="match status" value="1"/>
</dbReference>
<dbReference type="InterPro" id="IPR050680">
    <property type="entry name" value="YpeA/RimI_acetyltransf"/>
</dbReference>
<keyword evidence="2" id="KW-0012">Acyltransferase</keyword>
<dbReference type="InterPro" id="IPR016181">
    <property type="entry name" value="Acyl_CoA_acyltransferase"/>
</dbReference>
<dbReference type="PANTHER" id="PTHR43420">
    <property type="entry name" value="ACETYLTRANSFERASE"/>
    <property type="match status" value="1"/>
</dbReference>
<dbReference type="OrthoDB" id="5319888at2"/>
<dbReference type="Proteomes" id="UP000261905">
    <property type="component" value="Unassembled WGS sequence"/>
</dbReference>